<dbReference type="Pfam" id="PF18758">
    <property type="entry name" value="KDZ"/>
    <property type="match status" value="1"/>
</dbReference>
<organism evidence="2 3">
    <name type="scientific">Pisolithus microcarpus 441</name>
    <dbReference type="NCBI Taxonomy" id="765257"/>
    <lineage>
        <taxon>Eukaryota</taxon>
        <taxon>Fungi</taxon>
        <taxon>Dikarya</taxon>
        <taxon>Basidiomycota</taxon>
        <taxon>Agaricomycotina</taxon>
        <taxon>Agaricomycetes</taxon>
        <taxon>Agaricomycetidae</taxon>
        <taxon>Boletales</taxon>
        <taxon>Sclerodermatineae</taxon>
        <taxon>Pisolithaceae</taxon>
        <taxon>Pisolithus</taxon>
    </lineage>
</organism>
<feature type="region of interest" description="Disordered" evidence="1">
    <location>
        <begin position="53"/>
        <end position="116"/>
    </location>
</feature>
<evidence type="ECO:0000256" key="1">
    <source>
        <dbReference type="SAM" id="MobiDB-lite"/>
    </source>
</evidence>
<proteinExistence type="predicted"/>
<name>A0A0C9Y423_9AGAM</name>
<dbReference type="OrthoDB" id="2505969at2759"/>
<evidence type="ECO:0000313" key="3">
    <source>
        <dbReference type="Proteomes" id="UP000054018"/>
    </source>
</evidence>
<accession>A0A0C9Y423</accession>
<dbReference type="AlphaFoldDB" id="A0A0C9Y423"/>
<feature type="compositionally biased region" description="Acidic residues" evidence="1">
    <location>
        <begin position="79"/>
        <end position="88"/>
    </location>
</feature>
<sequence>MDDVKSRQNECIIIISLSHYEHCVNLADSEGKATNTRSMRACLAEARMEIGDTDDLDFSSNGGLDYRDGDQDAIGLPPPDEDEDDNELNDAPPVQPQSHRRHDTRPRAQHNRQAHQAWQVQMPILVDRYLAWKHNGPEEMAGDHAFHVDVISVFQYELHGYLGARLPNLSSFSLQAMMKVLCTLQNITYTQHLRSQLSAAFDIYLDILRSVHTSLKQALGRDGPAWKLRRACPACAFEQPDEPPLIPARLHSMDGNQSAKRLDGSGSADSRLFHSDYFVPHAEVERFKDNVQDRPGEVSREKRATTCTDNWTAAKSVEENQIQVFEQTGIFVMACRHGFVECVAEMKRSGELAKYGLAAVNRLLNICGQDQAVGHDIGCASKKTIAASSLGTKAREKQLK</sequence>
<reference evidence="2 3" key="1">
    <citation type="submission" date="2014-04" db="EMBL/GenBank/DDBJ databases">
        <authorList>
            <consortium name="DOE Joint Genome Institute"/>
            <person name="Kuo A."/>
            <person name="Kohler A."/>
            <person name="Costa M.D."/>
            <person name="Nagy L.G."/>
            <person name="Floudas D."/>
            <person name="Copeland A."/>
            <person name="Barry K.W."/>
            <person name="Cichocki N."/>
            <person name="Veneault-Fourrey C."/>
            <person name="LaButti K."/>
            <person name="Lindquist E.A."/>
            <person name="Lipzen A."/>
            <person name="Lundell T."/>
            <person name="Morin E."/>
            <person name="Murat C."/>
            <person name="Sun H."/>
            <person name="Tunlid A."/>
            <person name="Henrissat B."/>
            <person name="Grigoriev I.V."/>
            <person name="Hibbett D.S."/>
            <person name="Martin F."/>
            <person name="Nordberg H.P."/>
            <person name="Cantor M.N."/>
            <person name="Hua S.X."/>
        </authorList>
    </citation>
    <scope>NUCLEOTIDE SEQUENCE [LARGE SCALE GENOMIC DNA]</scope>
    <source>
        <strain evidence="2 3">441</strain>
    </source>
</reference>
<dbReference type="HOGENOM" id="CLU_587387_0_0_1"/>
<dbReference type="PANTHER" id="PTHR33096">
    <property type="entry name" value="CXC2 DOMAIN-CONTAINING PROTEIN"/>
    <property type="match status" value="1"/>
</dbReference>
<dbReference type="EMBL" id="KN834153">
    <property type="protein sequence ID" value="KIK11831.1"/>
    <property type="molecule type" value="Genomic_DNA"/>
</dbReference>
<keyword evidence="3" id="KW-1185">Reference proteome</keyword>
<dbReference type="InterPro" id="IPR040521">
    <property type="entry name" value="KDZ"/>
</dbReference>
<dbReference type="STRING" id="765257.A0A0C9Y423"/>
<protein>
    <recommendedName>
        <fullName evidence="4">CxC1-like cysteine cluster associated with KDZ transposases domain-containing protein</fullName>
    </recommendedName>
</protein>
<evidence type="ECO:0008006" key="4">
    <source>
        <dbReference type="Google" id="ProtNLM"/>
    </source>
</evidence>
<gene>
    <name evidence="2" type="ORF">PISMIDRAFT_19202</name>
</gene>
<feature type="compositionally biased region" description="Basic residues" evidence="1">
    <location>
        <begin position="98"/>
        <end position="113"/>
    </location>
</feature>
<evidence type="ECO:0000313" key="2">
    <source>
        <dbReference type="EMBL" id="KIK11831.1"/>
    </source>
</evidence>
<dbReference type="Proteomes" id="UP000054018">
    <property type="component" value="Unassembled WGS sequence"/>
</dbReference>
<dbReference type="PANTHER" id="PTHR33096:SF1">
    <property type="entry name" value="CXC1-LIKE CYSTEINE CLUSTER ASSOCIATED WITH KDZ TRANSPOSASES DOMAIN-CONTAINING PROTEIN"/>
    <property type="match status" value="1"/>
</dbReference>
<reference evidence="3" key="2">
    <citation type="submission" date="2015-01" db="EMBL/GenBank/DDBJ databases">
        <title>Evolutionary Origins and Diversification of the Mycorrhizal Mutualists.</title>
        <authorList>
            <consortium name="DOE Joint Genome Institute"/>
            <consortium name="Mycorrhizal Genomics Consortium"/>
            <person name="Kohler A."/>
            <person name="Kuo A."/>
            <person name="Nagy L.G."/>
            <person name="Floudas D."/>
            <person name="Copeland A."/>
            <person name="Barry K.W."/>
            <person name="Cichocki N."/>
            <person name="Veneault-Fourrey C."/>
            <person name="LaButti K."/>
            <person name="Lindquist E.A."/>
            <person name="Lipzen A."/>
            <person name="Lundell T."/>
            <person name="Morin E."/>
            <person name="Murat C."/>
            <person name="Riley R."/>
            <person name="Ohm R."/>
            <person name="Sun H."/>
            <person name="Tunlid A."/>
            <person name="Henrissat B."/>
            <person name="Grigoriev I.V."/>
            <person name="Hibbett D.S."/>
            <person name="Martin F."/>
        </authorList>
    </citation>
    <scope>NUCLEOTIDE SEQUENCE [LARGE SCALE GENOMIC DNA]</scope>
    <source>
        <strain evidence="3">441</strain>
    </source>
</reference>